<dbReference type="Pfam" id="PF04145">
    <property type="entry name" value="Ctr"/>
    <property type="match status" value="1"/>
</dbReference>
<keyword evidence="4" id="KW-0186">Copper</keyword>
<keyword evidence="2 4" id="KW-1133">Transmembrane helix</keyword>
<keyword evidence="3 4" id="KW-0472">Membrane</keyword>
<gene>
    <name evidence="5" type="ORF">CTAM01_00351</name>
</gene>
<organism evidence="5 6">
    <name type="scientific">Colletotrichum tamarilloi</name>
    <dbReference type="NCBI Taxonomy" id="1209934"/>
    <lineage>
        <taxon>Eukaryota</taxon>
        <taxon>Fungi</taxon>
        <taxon>Dikarya</taxon>
        <taxon>Ascomycota</taxon>
        <taxon>Pezizomycotina</taxon>
        <taxon>Sordariomycetes</taxon>
        <taxon>Hypocreomycetidae</taxon>
        <taxon>Glomerellales</taxon>
        <taxon>Glomerellaceae</taxon>
        <taxon>Colletotrichum</taxon>
        <taxon>Colletotrichum acutatum species complex</taxon>
    </lineage>
</organism>
<dbReference type="GeneID" id="85400642"/>
<reference evidence="5 6" key="1">
    <citation type="submission" date="2016-10" db="EMBL/GenBank/DDBJ databases">
        <title>The genome sequence of Colletotrichum fioriniae PJ7.</title>
        <authorList>
            <person name="Baroncelli R."/>
        </authorList>
    </citation>
    <scope>NUCLEOTIDE SEQUENCE [LARGE SCALE GENOMIC DNA]</scope>
    <source>
        <strain evidence="5 6">Tom-12</strain>
    </source>
</reference>
<comment type="subcellular location">
    <subcellularLocation>
        <location evidence="4">Membrane</location>
        <topology evidence="4">Multi-pass membrane protein</topology>
    </subcellularLocation>
</comment>
<protein>
    <recommendedName>
        <fullName evidence="4">Copper transport protein</fullName>
    </recommendedName>
</protein>
<keyword evidence="4" id="KW-0406">Ion transport</keyword>
<keyword evidence="6" id="KW-1185">Reference proteome</keyword>
<dbReference type="PANTHER" id="PTHR12483">
    <property type="entry name" value="SOLUTE CARRIER FAMILY 31 COPPER TRANSPORTERS"/>
    <property type="match status" value="1"/>
</dbReference>
<dbReference type="EMBL" id="MLFU01000001">
    <property type="protein sequence ID" value="KAK1512956.1"/>
    <property type="molecule type" value="Genomic_DNA"/>
</dbReference>
<evidence type="ECO:0000256" key="3">
    <source>
        <dbReference type="ARBA" id="ARBA00023136"/>
    </source>
</evidence>
<feature type="transmembrane region" description="Helical" evidence="4">
    <location>
        <begin position="158"/>
        <end position="182"/>
    </location>
</feature>
<sequence length="195" mass="21724">MDHAHMDHSKMDHSAMDHGDMGGHGMGGGMGDRCSMNMLFTWDTKNLCIVFRQWHVRSTSGLVISLLLVVALAAGYEALRAASRRYENSVNKRVDSLPRREQAEASRSAHLVKAALYAAQNFYAFMLMKEAILEDAQLAEKKEILHDARKKRLTRHRLVFMTYNGWVMVAVAIGAFVGYAAFGSSTSSTKDNACH</sequence>
<proteinExistence type="inferred from homology"/>
<dbReference type="InterPro" id="IPR007274">
    <property type="entry name" value="Cop_transporter"/>
</dbReference>
<evidence type="ECO:0000313" key="5">
    <source>
        <dbReference type="EMBL" id="KAK1512956.1"/>
    </source>
</evidence>
<comment type="similarity">
    <text evidence="4">Belongs to the copper transporter (Ctr) (TC 1.A.56) family. SLC31A subfamily.</text>
</comment>
<evidence type="ECO:0000256" key="2">
    <source>
        <dbReference type="ARBA" id="ARBA00022989"/>
    </source>
</evidence>
<dbReference type="RefSeq" id="XP_060389030.1">
    <property type="nucleotide sequence ID" value="XM_060516404.1"/>
</dbReference>
<keyword evidence="1 4" id="KW-0812">Transmembrane</keyword>
<dbReference type="PANTHER" id="PTHR12483:SF115">
    <property type="entry name" value="COPPER TRANSPORT PROTEIN"/>
    <property type="match status" value="1"/>
</dbReference>
<feature type="transmembrane region" description="Helical" evidence="4">
    <location>
        <begin position="61"/>
        <end position="79"/>
    </location>
</feature>
<evidence type="ECO:0000256" key="1">
    <source>
        <dbReference type="ARBA" id="ARBA00022692"/>
    </source>
</evidence>
<name>A0ABQ9RVK0_9PEZI</name>
<accession>A0ABQ9RVK0</accession>
<evidence type="ECO:0000313" key="6">
    <source>
        <dbReference type="Proteomes" id="UP001227543"/>
    </source>
</evidence>
<comment type="caution">
    <text evidence="5">The sequence shown here is derived from an EMBL/GenBank/DDBJ whole genome shotgun (WGS) entry which is preliminary data.</text>
</comment>
<dbReference type="Proteomes" id="UP001227543">
    <property type="component" value="Unassembled WGS sequence"/>
</dbReference>
<evidence type="ECO:0000256" key="4">
    <source>
        <dbReference type="RuleBase" id="RU367022"/>
    </source>
</evidence>
<keyword evidence="4" id="KW-0813">Transport</keyword>
<keyword evidence="4" id="KW-0187">Copper transport</keyword>